<organism evidence="7 8">
    <name type="scientific">Carpinus fangiana</name>
    <dbReference type="NCBI Taxonomy" id="176857"/>
    <lineage>
        <taxon>Eukaryota</taxon>
        <taxon>Viridiplantae</taxon>
        <taxon>Streptophyta</taxon>
        <taxon>Embryophyta</taxon>
        <taxon>Tracheophyta</taxon>
        <taxon>Spermatophyta</taxon>
        <taxon>Magnoliopsida</taxon>
        <taxon>eudicotyledons</taxon>
        <taxon>Gunneridae</taxon>
        <taxon>Pentapetalae</taxon>
        <taxon>rosids</taxon>
        <taxon>fabids</taxon>
        <taxon>Fagales</taxon>
        <taxon>Betulaceae</taxon>
        <taxon>Carpinus</taxon>
    </lineage>
</organism>
<evidence type="ECO:0000256" key="3">
    <source>
        <dbReference type="ARBA" id="ARBA00022614"/>
    </source>
</evidence>
<dbReference type="GO" id="GO:0005576">
    <property type="term" value="C:extracellular region"/>
    <property type="evidence" value="ECO:0007669"/>
    <property type="project" value="UniProtKB-SubCell"/>
</dbReference>
<dbReference type="InterPro" id="IPR001611">
    <property type="entry name" value="Leu-rich_rpt"/>
</dbReference>
<dbReference type="SUPFAM" id="SSF52058">
    <property type="entry name" value="L domain-like"/>
    <property type="match status" value="1"/>
</dbReference>
<evidence type="ECO:0000256" key="4">
    <source>
        <dbReference type="ARBA" id="ARBA00022729"/>
    </source>
</evidence>
<reference evidence="7 8" key="1">
    <citation type="submission" date="2019-06" db="EMBL/GenBank/DDBJ databases">
        <title>A chromosomal-level reference genome of Carpinus fangiana (Coryloideae, Betulaceae).</title>
        <authorList>
            <person name="Yang X."/>
            <person name="Wang Z."/>
            <person name="Zhang L."/>
            <person name="Hao G."/>
            <person name="Liu J."/>
            <person name="Yang Y."/>
        </authorList>
    </citation>
    <scope>NUCLEOTIDE SEQUENCE [LARGE SCALE GENOMIC DNA]</scope>
    <source>
        <strain evidence="7">Cfa_2016G</strain>
        <tissue evidence="7">Leaf</tissue>
    </source>
</reference>
<dbReference type="InterPro" id="IPR051582">
    <property type="entry name" value="LRR_extensin-like_regulator"/>
</dbReference>
<dbReference type="PANTHER" id="PTHR32093">
    <property type="entry name" value="LEUCINE-RICH REPEAT EXTENSIN-LIKE PROTEIN 3-RELATED"/>
    <property type="match status" value="1"/>
</dbReference>
<dbReference type="Pfam" id="PF00560">
    <property type="entry name" value="LRR_1"/>
    <property type="match status" value="1"/>
</dbReference>
<dbReference type="InterPro" id="IPR032675">
    <property type="entry name" value="LRR_dom_sf"/>
</dbReference>
<dbReference type="AlphaFoldDB" id="A0A660KLT4"/>
<keyword evidence="2" id="KW-0964">Secreted</keyword>
<evidence type="ECO:0000256" key="6">
    <source>
        <dbReference type="SAM" id="SignalP"/>
    </source>
</evidence>
<evidence type="ECO:0000313" key="7">
    <source>
        <dbReference type="EMBL" id="KAE8037367.1"/>
    </source>
</evidence>
<evidence type="ECO:0000256" key="1">
    <source>
        <dbReference type="ARBA" id="ARBA00004613"/>
    </source>
</evidence>
<feature type="signal peptide" evidence="6">
    <location>
        <begin position="1"/>
        <end position="26"/>
    </location>
</feature>
<name>A0A660KLT4_9ROSI</name>
<dbReference type="Gene3D" id="3.80.10.10">
    <property type="entry name" value="Ribonuclease Inhibitor"/>
    <property type="match status" value="1"/>
</dbReference>
<keyword evidence="4 6" id="KW-0732">Signal</keyword>
<sequence>MHMKMFPRLLLALFVFFSFFLQYSLAQPAGCPRCPLISAPPRPNPLIKRPPRSPLYPPSLNLMPRRPPNNPGRLANRARILFITQELKRNITYDPQNFTGTWVGNNYCLFKGFYCDTVPDLNITGLAGILFNGARFGGRFLNFYRFIRNLPDIAIFHANSNNFSGVINRNLNQLRYFYELDLSNNKFPGGFPASVIGAKNLTFVDLRYNTYKGSVPPSLFNVDTDVLFINNNGFNQSIPAATFGNTPALFLTLANNKFTGGIPRSIGRAWKTLLEVLFLNNRLTGCLPFEIGYLIKATVFDVGGNLLTGPIPQSFGCLQKLQLLNLAHNEFYGTIPENLCRLPNAYNFSLSYNYFSQVGPACLRLIRARRLDVRRNCIVGLPQQKSAAECTRFSARSKSCARANTFNYVPCRLATSTANLADAEDEEEGRRLATIDEMPAPTPRTYAALEKPHH</sequence>
<keyword evidence="3" id="KW-0433">Leucine-rich repeat</keyword>
<comment type="subcellular location">
    <subcellularLocation>
        <location evidence="1">Secreted</location>
    </subcellularLocation>
</comment>
<evidence type="ECO:0000256" key="5">
    <source>
        <dbReference type="ARBA" id="ARBA00022737"/>
    </source>
</evidence>
<keyword evidence="8" id="KW-1185">Reference proteome</keyword>
<feature type="chain" id="PRO_5024871544" description="Leucine-rich repeat-containing N-terminal plant-type domain-containing protein" evidence="6">
    <location>
        <begin position="27"/>
        <end position="454"/>
    </location>
</feature>
<protein>
    <recommendedName>
        <fullName evidence="9">Leucine-rich repeat-containing N-terminal plant-type domain-containing protein</fullName>
    </recommendedName>
</protein>
<gene>
    <name evidence="7" type="ORF">FH972_009960</name>
</gene>
<keyword evidence="5" id="KW-0677">Repeat</keyword>
<dbReference type="PANTHER" id="PTHR32093:SF118">
    <property type="entry name" value="LEUCINE-RICH REPEAT-CONTAINING N-TERMINAL PLANT-TYPE DOMAIN-CONTAINING PROTEIN"/>
    <property type="match status" value="1"/>
</dbReference>
<dbReference type="OrthoDB" id="676979at2759"/>
<accession>A0A660KLT4</accession>
<dbReference type="Proteomes" id="UP000327013">
    <property type="component" value="Chromosome 4"/>
</dbReference>
<evidence type="ECO:0000256" key="2">
    <source>
        <dbReference type="ARBA" id="ARBA00022525"/>
    </source>
</evidence>
<evidence type="ECO:0008006" key="9">
    <source>
        <dbReference type="Google" id="ProtNLM"/>
    </source>
</evidence>
<dbReference type="EMBL" id="CM017324">
    <property type="protein sequence ID" value="KAE8037367.1"/>
    <property type="molecule type" value="Genomic_DNA"/>
</dbReference>
<proteinExistence type="predicted"/>
<evidence type="ECO:0000313" key="8">
    <source>
        <dbReference type="Proteomes" id="UP000327013"/>
    </source>
</evidence>